<dbReference type="Proteomes" id="UP001143480">
    <property type="component" value="Unassembled WGS sequence"/>
</dbReference>
<comment type="caution">
    <text evidence="1">The sequence shown here is derived from an EMBL/GenBank/DDBJ whole genome shotgun (WGS) entry which is preliminary data.</text>
</comment>
<keyword evidence="2" id="KW-1185">Reference proteome</keyword>
<organism evidence="1 2">
    <name type="scientific">Dactylosporangium matsuzakiense</name>
    <dbReference type="NCBI Taxonomy" id="53360"/>
    <lineage>
        <taxon>Bacteria</taxon>
        <taxon>Bacillati</taxon>
        <taxon>Actinomycetota</taxon>
        <taxon>Actinomycetes</taxon>
        <taxon>Micromonosporales</taxon>
        <taxon>Micromonosporaceae</taxon>
        <taxon>Dactylosporangium</taxon>
    </lineage>
</organism>
<name>A0A9W6KG84_9ACTN</name>
<evidence type="ECO:0000313" key="2">
    <source>
        <dbReference type="Proteomes" id="UP001143480"/>
    </source>
</evidence>
<dbReference type="AlphaFoldDB" id="A0A9W6KG84"/>
<accession>A0A9W6KG84</accession>
<protein>
    <submittedName>
        <fullName evidence="1">Uncharacterized protein</fullName>
    </submittedName>
</protein>
<proteinExistence type="predicted"/>
<dbReference type="EMBL" id="BSFP01000009">
    <property type="protein sequence ID" value="GLL00633.1"/>
    <property type="molecule type" value="Genomic_DNA"/>
</dbReference>
<sequence length="60" mass="5751">MKTGSLGSAITSARAVSPLSSTGVISRGAILVGTARLVTGGTGRSSIMLGIPFGTGAGMN</sequence>
<evidence type="ECO:0000313" key="1">
    <source>
        <dbReference type="EMBL" id="GLL00633.1"/>
    </source>
</evidence>
<reference evidence="1" key="1">
    <citation type="journal article" date="2014" name="Int. J. Syst. Evol. Microbiol.">
        <title>Complete genome sequence of Corynebacterium casei LMG S-19264T (=DSM 44701T), isolated from a smear-ripened cheese.</title>
        <authorList>
            <consortium name="US DOE Joint Genome Institute (JGI-PGF)"/>
            <person name="Walter F."/>
            <person name="Albersmeier A."/>
            <person name="Kalinowski J."/>
            <person name="Ruckert C."/>
        </authorList>
    </citation>
    <scope>NUCLEOTIDE SEQUENCE</scope>
    <source>
        <strain evidence="1">VKM Ac-1321</strain>
    </source>
</reference>
<gene>
    <name evidence="1" type="ORF">GCM10017581_023740</name>
</gene>
<reference evidence="1" key="2">
    <citation type="submission" date="2023-01" db="EMBL/GenBank/DDBJ databases">
        <authorList>
            <person name="Sun Q."/>
            <person name="Evtushenko L."/>
        </authorList>
    </citation>
    <scope>NUCLEOTIDE SEQUENCE</scope>
    <source>
        <strain evidence="1">VKM Ac-1321</strain>
    </source>
</reference>